<dbReference type="AlphaFoldDB" id="A0A1Y1VGL6"/>
<reference evidence="1 2" key="2">
    <citation type="submission" date="2016-08" db="EMBL/GenBank/DDBJ databases">
        <title>Pervasive Adenine N6-methylation of Active Genes in Fungi.</title>
        <authorList>
            <consortium name="DOE Joint Genome Institute"/>
            <person name="Mondo S.J."/>
            <person name="Dannebaum R.O."/>
            <person name="Kuo R.C."/>
            <person name="Labutti K."/>
            <person name="Haridas S."/>
            <person name="Kuo A."/>
            <person name="Salamov A."/>
            <person name="Ahrendt S.R."/>
            <person name="Lipzen A."/>
            <person name="Sullivan W."/>
            <person name="Andreopoulos W.B."/>
            <person name="Clum A."/>
            <person name="Lindquist E."/>
            <person name="Daum C."/>
            <person name="Ramamoorthy G.K."/>
            <person name="Gryganskyi A."/>
            <person name="Culley D."/>
            <person name="Magnuson J.K."/>
            <person name="James T.Y."/>
            <person name="O'Malley M.A."/>
            <person name="Stajich J.E."/>
            <person name="Spatafora J.W."/>
            <person name="Visel A."/>
            <person name="Grigoriev I.V."/>
        </authorList>
    </citation>
    <scope>NUCLEOTIDE SEQUENCE [LARGE SCALE GENOMIC DNA]</scope>
    <source>
        <strain evidence="2">finn</strain>
    </source>
</reference>
<accession>A0A1Y1VGL6</accession>
<name>A0A1Y1VGL6_9FUNG</name>
<proteinExistence type="predicted"/>
<sequence length="883" mass="104415">MILPIEIINKILQYSDNIYAYFAFGLNDTKILNHIIVQSNGTISMLKKAIEGSHTKILDWILNNKEHISSKIILSHTIYAKTATIVDYILKRISCTSYDICYMQILYLKHNRFDLFKHLNSIYPIPYFYLITIQPFSFLDKKMSALNFLEDKPNAVIFPSIEETRNAISQPELSVNSNDINQLMVYKKKNKLYISQLAQDLIEALYLLIIQNKHYNELKENEKWIVNDYLKIIASFYSYDPWNYRPWKRDDNGWYIMFNSLIVFFIKNKMYDILNKIDNLRQCLDSDINRSLFLCKGIKLTVKDIESLNEEYQTILEKEYCILNGKTYNPNNNNTICQQKHNYLKANQEMDIDIFFGSIINQQLPVLKKYFNSDIYNFETFLYYYLDRVTDINIMIDHTISTNFKEFFLAICQFPISSIFHYSQDSKLYIYELIQNMITNCLKCCNYDALNSIIDNILYKYNISRYNFECCINDAFYSNCSYEVIKIIKHFISKLYNNQVIKQNGKNIQNQDDDINYDDFESFENDDDEDELFGDAPYNLKLTLGCVNETIMVHNYHLSQLNIFKKYEDIIWPLIIGQHHWLNDSADLMSIISHLLLKVSIENDLYDQYLSFILDIYKENPNDTLTKSGRTELLQKIITCSEKKSFLYLSDINPNNIVYLADKLDVNKYKFYSFLYIRFHNSNPFLTFKKMFQSNSSKNTNINETSLFNKHNYPLSSIECQQFIEKNKGNNSSVDREIDSINIHNRGQLESNKRQAQPYNTKLIKSDNSIDFIESNNISKNLYASTSKLSEQHGIPSKSINYNKTIKTYLNNKKYRNINTYEFKEIFKESSEWKELLMPINYSYSSINDSNIKNSNNYSYNNSSKECNKNYSMLDLFSLIYDI</sequence>
<protein>
    <submittedName>
        <fullName evidence="1">Uncharacterized protein</fullName>
    </submittedName>
</protein>
<reference evidence="1 2" key="1">
    <citation type="submission" date="2016-08" db="EMBL/GenBank/DDBJ databases">
        <title>Genomes of anaerobic fungi encode conserved fungal cellulosomes for biomass hydrolysis.</title>
        <authorList>
            <consortium name="DOE Joint Genome Institute"/>
            <person name="Haitjema C.H."/>
            <person name="Gilmore S.P."/>
            <person name="Henske J.K."/>
            <person name="Solomon K.V."/>
            <person name="De Groot R."/>
            <person name="Kuo A."/>
            <person name="Mondo S.J."/>
            <person name="Salamov A.A."/>
            <person name="Labutti K."/>
            <person name="Zhao Z."/>
            <person name="Chiniquy J."/>
            <person name="Barry K."/>
            <person name="Brewer H.M."/>
            <person name="Purvine S.O."/>
            <person name="Wright A.T."/>
            <person name="Boxma B."/>
            <person name="Van Alen T."/>
            <person name="Hackstein J.H."/>
            <person name="Baker S.E."/>
            <person name="Grigoriev I.V."/>
            <person name="O'Malley M.A."/>
        </authorList>
    </citation>
    <scope>NUCLEOTIDE SEQUENCE [LARGE SCALE GENOMIC DNA]</scope>
    <source>
        <strain evidence="2">finn</strain>
    </source>
</reference>
<comment type="caution">
    <text evidence="1">The sequence shown here is derived from an EMBL/GenBank/DDBJ whole genome shotgun (WGS) entry which is preliminary data.</text>
</comment>
<keyword evidence="2" id="KW-1185">Reference proteome</keyword>
<organism evidence="1 2">
    <name type="scientific">Piromyces finnis</name>
    <dbReference type="NCBI Taxonomy" id="1754191"/>
    <lineage>
        <taxon>Eukaryota</taxon>
        <taxon>Fungi</taxon>
        <taxon>Fungi incertae sedis</taxon>
        <taxon>Chytridiomycota</taxon>
        <taxon>Chytridiomycota incertae sedis</taxon>
        <taxon>Neocallimastigomycetes</taxon>
        <taxon>Neocallimastigales</taxon>
        <taxon>Neocallimastigaceae</taxon>
        <taxon>Piromyces</taxon>
    </lineage>
</organism>
<evidence type="ECO:0000313" key="1">
    <source>
        <dbReference type="EMBL" id="ORX54851.1"/>
    </source>
</evidence>
<gene>
    <name evidence="1" type="ORF">BCR36DRAFT_12898</name>
</gene>
<evidence type="ECO:0000313" key="2">
    <source>
        <dbReference type="Proteomes" id="UP000193719"/>
    </source>
</evidence>
<dbReference type="EMBL" id="MCFH01000010">
    <property type="protein sequence ID" value="ORX54851.1"/>
    <property type="molecule type" value="Genomic_DNA"/>
</dbReference>
<dbReference type="Proteomes" id="UP000193719">
    <property type="component" value="Unassembled WGS sequence"/>
</dbReference>
<dbReference type="OrthoDB" id="2143205at2759"/>